<comment type="function">
    <text evidence="1">Needed for flagellar regrowth and assembly.</text>
</comment>
<evidence type="ECO:0000256" key="2">
    <source>
        <dbReference type="ARBA" id="ARBA00006602"/>
    </source>
</evidence>
<proteinExistence type="inferred from homology"/>
<evidence type="ECO:0000256" key="1">
    <source>
        <dbReference type="ARBA" id="ARBA00003041"/>
    </source>
</evidence>
<evidence type="ECO:0000256" key="3">
    <source>
        <dbReference type="ARBA" id="ARBA00016507"/>
    </source>
</evidence>
<dbReference type="Pfam" id="PF02108">
    <property type="entry name" value="FliH"/>
    <property type="match status" value="1"/>
</dbReference>
<dbReference type="InterPro" id="IPR051472">
    <property type="entry name" value="T3SS_Stator/FliH"/>
</dbReference>
<sequence length="233" mass="25250">MNAPKRLEWIERRTPEVRAFPWGSTETKPTSEAIAPPAAAALEIPEPAAEDPCETRDEKAEAIDALDAELSGLRAELAAAQTDLAAAHAAIDTLKADVERARREGETKRGALYVEAERELVRMSFAIARKIIGRELATSPELLVDWVRNTIEEADLQEDLNIALSPDLATSMARDVWGDLASLVVSDSTLPPATTELRDGTRAIRVGADERLALVADELGMSLAETDTKREAA</sequence>
<evidence type="ECO:0000313" key="10">
    <source>
        <dbReference type="EMBL" id="AKU94708.1"/>
    </source>
</evidence>
<dbReference type="GO" id="GO:0005829">
    <property type="term" value="C:cytosol"/>
    <property type="evidence" value="ECO:0007669"/>
    <property type="project" value="TreeGrafter"/>
</dbReference>
<evidence type="ECO:0000256" key="8">
    <source>
        <dbReference type="SAM" id="Coils"/>
    </source>
</evidence>
<name>A0A0K1PMF9_9BACT</name>
<dbReference type="STRING" id="1391654.AKJ09_01372"/>
<dbReference type="PANTHER" id="PTHR34982:SF1">
    <property type="entry name" value="FLAGELLAR ASSEMBLY PROTEIN FLIH"/>
    <property type="match status" value="1"/>
</dbReference>
<dbReference type="InterPro" id="IPR018035">
    <property type="entry name" value="Flagellar_FliH/T3SS_HrpE"/>
</dbReference>
<evidence type="ECO:0000256" key="6">
    <source>
        <dbReference type="ARBA" id="ARBA00022927"/>
    </source>
</evidence>
<keyword evidence="7" id="KW-1006">Bacterial flagellum protein export</keyword>
<evidence type="ECO:0000259" key="9">
    <source>
        <dbReference type="Pfam" id="PF02108"/>
    </source>
</evidence>
<keyword evidence="8" id="KW-0175">Coiled coil</keyword>
<evidence type="ECO:0000256" key="4">
    <source>
        <dbReference type="ARBA" id="ARBA00022448"/>
    </source>
</evidence>
<keyword evidence="5" id="KW-1005">Bacterial flagellum biogenesis</keyword>
<evidence type="ECO:0000256" key="5">
    <source>
        <dbReference type="ARBA" id="ARBA00022795"/>
    </source>
</evidence>
<keyword evidence="4" id="KW-0813">Transport</keyword>
<evidence type="ECO:0000313" key="11">
    <source>
        <dbReference type="Proteomes" id="UP000064967"/>
    </source>
</evidence>
<comment type="similarity">
    <text evidence="2">Belongs to the FliH family.</text>
</comment>
<evidence type="ECO:0000256" key="7">
    <source>
        <dbReference type="ARBA" id="ARBA00023225"/>
    </source>
</evidence>
<dbReference type="RefSeq" id="WP_146646263.1">
    <property type="nucleotide sequence ID" value="NZ_CP012333.1"/>
</dbReference>
<dbReference type="Gene3D" id="1.20.5.1700">
    <property type="match status" value="1"/>
</dbReference>
<keyword evidence="11" id="KW-1185">Reference proteome</keyword>
<dbReference type="EMBL" id="CP012333">
    <property type="protein sequence ID" value="AKU94708.1"/>
    <property type="molecule type" value="Genomic_DNA"/>
</dbReference>
<dbReference type="AlphaFoldDB" id="A0A0K1PMF9"/>
<feature type="coiled-coil region" evidence="8">
    <location>
        <begin position="56"/>
        <end position="104"/>
    </location>
</feature>
<dbReference type="GO" id="GO:0015031">
    <property type="term" value="P:protein transport"/>
    <property type="evidence" value="ECO:0007669"/>
    <property type="project" value="UniProtKB-KW"/>
</dbReference>
<organism evidence="10 11">
    <name type="scientific">Labilithrix luteola</name>
    <dbReference type="NCBI Taxonomy" id="1391654"/>
    <lineage>
        <taxon>Bacteria</taxon>
        <taxon>Pseudomonadati</taxon>
        <taxon>Myxococcota</taxon>
        <taxon>Polyangia</taxon>
        <taxon>Polyangiales</taxon>
        <taxon>Labilitrichaceae</taxon>
        <taxon>Labilithrix</taxon>
    </lineage>
</organism>
<gene>
    <name evidence="10" type="ORF">AKJ09_01372</name>
</gene>
<protein>
    <recommendedName>
        <fullName evidence="3">Flagellar assembly protein FliH</fullName>
    </recommendedName>
</protein>
<keyword evidence="6" id="KW-0653">Protein transport</keyword>
<dbReference type="GO" id="GO:0044781">
    <property type="term" value="P:bacterial-type flagellum organization"/>
    <property type="evidence" value="ECO:0007669"/>
    <property type="project" value="UniProtKB-KW"/>
</dbReference>
<dbReference type="OrthoDB" id="19020at2"/>
<feature type="domain" description="Flagellar assembly protein FliH/Type III secretion system HrpE" evidence="9">
    <location>
        <begin position="106"/>
        <end position="190"/>
    </location>
</feature>
<dbReference type="Proteomes" id="UP000064967">
    <property type="component" value="Chromosome"/>
</dbReference>
<dbReference type="PANTHER" id="PTHR34982">
    <property type="entry name" value="YOP PROTEINS TRANSLOCATION PROTEIN L"/>
    <property type="match status" value="1"/>
</dbReference>
<dbReference type="KEGG" id="llu:AKJ09_01372"/>
<reference evidence="10 11" key="1">
    <citation type="submission" date="2015-08" db="EMBL/GenBank/DDBJ databases">
        <authorList>
            <person name="Babu N.S."/>
            <person name="Beckwith C.J."/>
            <person name="Beseler K.G."/>
            <person name="Brison A."/>
            <person name="Carone J.V."/>
            <person name="Caskin T.P."/>
            <person name="Diamond M."/>
            <person name="Durham M.E."/>
            <person name="Foxe J.M."/>
            <person name="Go M."/>
            <person name="Henderson B.A."/>
            <person name="Jones I.B."/>
            <person name="McGettigan J.A."/>
            <person name="Micheletti S.J."/>
            <person name="Nasrallah M.E."/>
            <person name="Ortiz D."/>
            <person name="Piller C.R."/>
            <person name="Privatt S.R."/>
            <person name="Schneider S.L."/>
            <person name="Sharp S."/>
            <person name="Smith T.C."/>
            <person name="Stanton J.D."/>
            <person name="Ullery H.E."/>
            <person name="Wilson R.J."/>
            <person name="Serrano M.G."/>
            <person name="Buck G."/>
            <person name="Lee V."/>
            <person name="Wang Y."/>
            <person name="Carvalho R."/>
            <person name="Voegtly L."/>
            <person name="Shi R."/>
            <person name="Duckworth R."/>
            <person name="Johnson A."/>
            <person name="Loviza R."/>
            <person name="Walstead R."/>
            <person name="Shah Z."/>
            <person name="Kiflezghi M."/>
            <person name="Wade K."/>
            <person name="Ball S.L."/>
            <person name="Bradley K.W."/>
            <person name="Asai D.J."/>
            <person name="Bowman C.A."/>
            <person name="Russell D.A."/>
            <person name="Pope W.H."/>
            <person name="Jacobs-Sera D."/>
            <person name="Hendrix R.W."/>
            <person name="Hatfull G.F."/>
        </authorList>
    </citation>
    <scope>NUCLEOTIDE SEQUENCE [LARGE SCALE GENOMIC DNA]</scope>
    <source>
        <strain evidence="10 11">DSM 27648</strain>
    </source>
</reference>
<accession>A0A0K1PMF9</accession>